<protein>
    <submittedName>
        <fullName evidence="5">AraC family transcriptional regulator</fullName>
    </submittedName>
</protein>
<evidence type="ECO:0000313" key="5">
    <source>
        <dbReference type="EMBL" id="RGC16972.1"/>
    </source>
</evidence>
<dbReference type="InterPro" id="IPR050959">
    <property type="entry name" value="MarA-like"/>
</dbReference>
<keyword evidence="1" id="KW-0805">Transcription regulation</keyword>
<keyword evidence="3" id="KW-0804">Transcription</keyword>
<dbReference type="OrthoDB" id="9801123at2"/>
<sequence>MEWMACLQKTIRYMEQHLLEDIHPEDIAEAVHVSPFYLQKGFSILTGYSLMEYVRNRRLYLAALEAVDSETKIIDLAFKYGYQTPESFTKAFYRFHGITPNRIRAHAEHICPFLPLNIRITIQGGIEMDYVIEHMDSFQVVGLKKEVQYEHAYQEIPQFWKEFQEQYCHGHTACMQSIPDIGRFGVCIDDEGKEGCFQCMIAGTYQGMEVPAQMHVLTIPELTWAKFTCVGPLPGALQAVNTKIFAEWLPENQEYDIAANLNIEWYTLDADCDGADYRSEIWIPVKRKIEKE</sequence>
<dbReference type="InterPro" id="IPR011256">
    <property type="entry name" value="Reg_factor_effector_dom_sf"/>
</dbReference>
<proteinExistence type="predicted"/>
<dbReference type="InterPro" id="IPR010499">
    <property type="entry name" value="AraC_E-bd"/>
</dbReference>
<dbReference type="GO" id="GO:0003700">
    <property type="term" value="F:DNA-binding transcription factor activity"/>
    <property type="evidence" value="ECO:0007669"/>
    <property type="project" value="InterPro"/>
</dbReference>
<reference evidence="5 6" key="1">
    <citation type="submission" date="2018-08" db="EMBL/GenBank/DDBJ databases">
        <title>A genome reference for cultivated species of the human gut microbiota.</title>
        <authorList>
            <person name="Zou Y."/>
            <person name="Xue W."/>
            <person name="Luo G."/>
        </authorList>
    </citation>
    <scope>NUCLEOTIDE SEQUENCE [LARGE SCALE GENOMIC DNA]</scope>
    <source>
        <strain evidence="5 6">OF01-2LB</strain>
    </source>
</reference>
<dbReference type="PANTHER" id="PTHR47504:SF5">
    <property type="entry name" value="RIGHT ORIGIN-BINDING PROTEIN"/>
    <property type="match status" value="1"/>
</dbReference>
<dbReference type="InterPro" id="IPR029441">
    <property type="entry name" value="Cass2"/>
</dbReference>
<dbReference type="Proteomes" id="UP000260025">
    <property type="component" value="Unassembled WGS sequence"/>
</dbReference>
<dbReference type="SUPFAM" id="SSF55136">
    <property type="entry name" value="Probable bacterial effector-binding domain"/>
    <property type="match status" value="1"/>
</dbReference>
<comment type="caution">
    <text evidence="5">The sequence shown here is derived from an EMBL/GenBank/DDBJ whole genome shotgun (WGS) entry which is preliminary data.</text>
</comment>
<dbReference type="Pfam" id="PF14526">
    <property type="entry name" value="Cass2"/>
    <property type="match status" value="1"/>
</dbReference>
<evidence type="ECO:0000259" key="4">
    <source>
        <dbReference type="PROSITE" id="PS01124"/>
    </source>
</evidence>
<dbReference type="SMART" id="SM00342">
    <property type="entry name" value="HTH_ARAC"/>
    <property type="match status" value="1"/>
</dbReference>
<gene>
    <name evidence="5" type="ORF">DXA38_06055</name>
</gene>
<accession>A0A3E2VZC2</accession>
<evidence type="ECO:0000256" key="1">
    <source>
        <dbReference type="ARBA" id="ARBA00023015"/>
    </source>
</evidence>
<dbReference type="EMBL" id="QVEV01000006">
    <property type="protein sequence ID" value="RGC16972.1"/>
    <property type="molecule type" value="Genomic_DNA"/>
</dbReference>
<dbReference type="PANTHER" id="PTHR47504">
    <property type="entry name" value="RIGHT ORIGIN-BINDING PROTEIN"/>
    <property type="match status" value="1"/>
</dbReference>
<keyword evidence="2" id="KW-0238">DNA-binding</keyword>
<dbReference type="Gene3D" id="3.20.80.10">
    <property type="entry name" value="Regulatory factor, effector binding domain"/>
    <property type="match status" value="1"/>
</dbReference>
<dbReference type="InterPro" id="IPR009057">
    <property type="entry name" value="Homeodomain-like_sf"/>
</dbReference>
<dbReference type="AlphaFoldDB" id="A0A3E2VZC2"/>
<dbReference type="GO" id="GO:0043565">
    <property type="term" value="F:sequence-specific DNA binding"/>
    <property type="evidence" value="ECO:0007669"/>
    <property type="project" value="InterPro"/>
</dbReference>
<evidence type="ECO:0000313" key="6">
    <source>
        <dbReference type="Proteomes" id="UP000260025"/>
    </source>
</evidence>
<dbReference type="SUPFAM" id="SSF46689">
    <property type="entry name" value="Homeodomain-like"/>
    <property type="match status" value="2"/>
</dbReference>
<name>A0A3E2VZC2_CLOIN</name>
<dbReference type="Pfam" id="PF12833">
    <property type="entry name" value="HTH_18"/>
    <property type="match status" value="1"/>
</dbReference>
<evidence type="ECO:0000256" key="3">
    <source>
        <dbReference type="ARBA" id="ARBA00023163"/>
    </source>
</evidence>
<dbReference type="RefSeq" id="WP_117442434.1">
    <property type="nucleotide sequence ID" value="NZ_JAJFEN010000031.1"/>
</dbReference>
<evidence type="ECO:0000256" key="2">
    <source>
        <dbReference type="ARBA" id="ARBA00023125"/>
    </source>
</evidence>
<dbReference type="InterPro" id="IPR018060">
    <property type="entry name" value="HTH_AraC"/>
</dbReference>
<dbReference type="Gene3D" id="1.10.10.60">
    <property type="entry name" value="Homeodomain-like"/>
    <property type="match status" value="2"/>
</dbReference>
<organism evidence="5 6">
    <name type="scientific">Clostridium innocuum</name>
    <dbReference type="NCBI Taxonomy" id="1522"/>
    <lineage>
        <taxon>Bacteria</taxon>
        <taxon>Bacillati</taxon>
        <taxon>Bacillota</taxon>
        <taxon>Clostridia</taxon>
        <taxon>Eubacteriales</taxon>
        <taxon>Clostridiaceae</taxon>
        <taxon>Clostridium</taxon>
    </lineage>
</organism>
<dbReference type="PROSITE" id="PS01124">
    <property type="entry name" value="HTH_ARAC_FAMILY_2"/>
    <property type="match status" value="1"/>
</dbReference>
<feature type="domain" description="HTH araC/xylS-type" evidence="4">
    <location>
        <begin position="8"/>
        <end position="106"/>
    </location>
</feature>
<dbReference type="SMART" id="SM00871">
    <property type="entry name" value="AraC_E_bind"/>
    <property type="match status" value="1"/>
</dbReference>